<evidence type="ECO:0000256" key="1">
    <source>
        <dbReference type="ARBA" id="ARBA00006484"/>
    </source>
</evidence>
<dbReference type="Gene3D" id="3.40.50.720">
    <property type="entry name" value="NAD(P)-binding Rossmann-like Domain"/>
    <property type="match status" value="1"/>
</dbReference>
<name>A0A1T5HIY1_9BACT</name>
<dbReference type="Pfam" id="PF13561">
    <property type="entry name" value="adh_short_C2"/>
    <property type="match status" value="1"/>
</dbReference>
<dbReference type="InterPro" id="IPR050259">
    <property type="entry name" value="SDR"/>
</dbReference>
<reference evidence="3" key="1">
    <citation type="submission" date="2017-02" db="EMBL/GenBank/DDBJ databases">
        <authorList>
            <person name="Varghese N."/>
            <person name="Submissions S."/>
        </authorList>
    </citation>
    <scope>NUCLEOTIDE SEQUENCE [LARGE SCALE GENOMIC DNA]</scope>
    <source>
        <strain evidence="3">DSM 22270</strain>
    </source>
</reference>
<evidence type="ECO:0000313" key="2">
    <source>
        <dbReference type="EMBL" id="SKC20624.1"/>
    </source>
</evidence>
<dbReference type="InterPro" id="IPR036291">
    <property type="entry name" value="NAD(P)-bd_dom_sf"/>
</dbReference>
<dbReference type="PRINTS" id="PR00081">
    <property type="entry name" value="GDHRDH"/>
</dbReference>
<comment type="similarity">
    <text evidence="1">Belongs to the short-chain dehydrogenases/reductases (SDR) family.</text>
</comment>
<dbReference type="EMBL" id="FUZA01000019">
    <property type="protein sequence ID" value="SKC20624.1"/>
    <property type="molecule type" value="Genomic_DNA"/>
</dbReference>
<dbReference type="PANTHER" id="PTHR42879">
    <property type="entry name" value="3-OXOACYL-(ACYL-CARRIER-PROTEIN) REDUCTASE"/>
    <property type="match status" value="1"/>
</dbReference>
<organism evidence="2 3">
    <name type="scientific">Dyadobacter psychrophilus</name>
    <dbReference type="NCBI Taxonomy" id="651661"/>
    <lineage>
        <taxon>Bacteria</taxon>
        <taxon>Pseudomonadati</taxon>
        <taxon>Bacteroidota</taxon>
        <taxon>Cytophagia</taxon>
        <taxon>Cytophagales</taxon>
        <taxon>Spirosomataceae</taxon>
        <taxon>Dyadobacter</taxon>
    </lineage>
</organism>
<keyword evidence="3" id="KW-1185">Reference proteome</keyword>
<dbReference type="STRING" id="651661.SAMN05660293_05682"/>
<sequence>MSIVHNIVRTPVILITGGSKGIGLACAKKFYEDGAQVIISARNQENIDRALEQLPGASGFAADLSEEMDAAFLVERIEREIGPIEVLVNSAGAARRTSPEDLTPALWRAAMDAKYFTTINILDPVVKLMASRKKGVIINIIGAGGKVANPIHLAGGAANAALMLATAGLGSAYANSGVRIIGVSPGSTETDRVNEGLAAEARHSGISIEEAKTQLIKNIPIGRMAQPEDIAELVVFLASNKASYITGINITMDGGQTPVVI</sequence>
<evidence type="ECO:0000313" key="3">
    <source>
        <dbReference type="Proteomes" id="UP000190897"/>
    </source>
</evidence>
<dbReference type="Proteomes" id="UP000190897">
    <property type="component" value="Unassembled WGS sequence"/>
</dbReference>
<dbReference type="SUPFAM" id="SSF51735">
    <property type="entry name" value="NAD(P)-binding Rossmann-fold domains"/>
    <property type="match status" value="1"/>
</dbReference>
<dbReference type="AlphaFoldDB" id="A0A1T5HIY1"/>
<protein>
    <submittedName>
        <fullName evidence="2">NAD(P)-dependent dehydrogenase, short-chain alcohol dehydrogenase family</fullName>
    </submittedName>
</protein>
<dbReference type="OrthoDB" id="9788235at2"/>
<gene>
    <name evidence="2" type="ORF">SAMN05660293_05682</name>
</gene>
<accession>A0A1T5HIY1</accession>
<dbReference type="RefSeq" id="WP_141110450.1">
    <property type="nucleotide sequence ID" value="NZ_FUZA01000019.1"/>
</dbReference>
<dbReference type="PANTHER" id="PTHR42879:SF6">
    <property type="entry name" value="NADPH-DEPENDENT REDUCTASE BACG"/>
    <property type="match status" value="1"/>
</dbReference>
<proteinExistence type="inferred from homology"/>
<dbReference type="InterPro" id="IPR002347">
    <property type="entry name" value="SDR_fam"/>
</dbReference>